<keyword evidence="4" id="KW-1185">Reference proteome</keyword>
<dbReference type="Gene3D" id="1.10.10.2830">
    <property type="match status" value="1"/>
</dbReference>
<comment type="caution">
    <text evidence="3">The sequence shown here is derived from an EMBL/GenBank/DDBJ whole genome shotgun (WGS) entry which is preliminary data.</text>
</comment>
<protein>
    <submittedName>
        <fullName evidence="3">ParB N-terminal domain-containing protein</fullName>
    </submittedName>
</protein>
<reference evidence="3 4" key="1">
    <citation type="submission" date="2023-12" db="EMBL/GenBank/DDBJ databases">
        <title>Sinomonas terricola sp. nov, isolated from litchi orchard soil in Guangdong, PR China.</title>
        <authorList>
            <person name="Jiaxin W."/>
            <person name="Yang Z."/>
            <person name="Honghui Z."/>
        </authorList>
    </citation>
    <scope>NUCLEOTIDE SEQUENCE [LARGE SCALE GENOMIC DNA]</scope>
    <source>
        <strain evidence="3 4">JGH33</strain>
    </source>
</reference>
<feature type="domain" description="ParB-like N-terminal" evidence="2">
    <location>
        <begin position="6"/>
        <end position="94"/>
    </location>
</feature>
<gene>
    <name evidence="3" type="ORF">SPF06_19565</name>
</gene>
<dbReference type="EMBL" id="JAYGGQ010000019">
    <property type="protein sequence ID" value="MEA5456927.1"/>
    <property type="molecule type" value="Genomic_DNA"/>
</dbReference>
<dbReference type="InterPro" id="IPR003115">
    <property type="entry name" value="ParB_N"/>
</dbReference>
<evidence type="ECO:0000256" key="1">
    <source>
        <dbReference type="SAM" id="MobiDB-lite"/>
    </source>
</evidence>
<evidence type="ECO:0000313" key="3">
    <source>
        <dbReference type="EMBL" id="MEA5456927.1"/>
    </source>
</evidence>
<dbReference type="InterPro" id="IPR050336">
    <property type="entry name" value="Chromosome_partition/occlusion"/>
</dbReference>
<proteinExistence type="predicted"/>
<sequence length="458" mass="49725">MSQTLELVDPKTLIVDANVRADADLTKEFVANVKANGVLQAITAYRDAEGALRVLYGQRRTLAAVEAGLTAMPVYVADSLEEADRIGTQVAENDQRRALTDHDRAEAFHQMALLGVSAAQIARKAGAEKGTVERAIKARKNDTATAALGAGRTLDQALVLAEFEDDAEATAELESVIADEPDQLDHLAQRLRNNRAIAARLAEAKAEAEAQGLTVVARIGYDASDEALPLRYLVDAEGSQPAEDAANAVALRLYQTDGEISREPGIVGWKELGYRYKSPYGEVRQSGPMTEEQKAERKTLIANNKAMDAAQAVRREWVRTLLARKSAPKGWQRFLAVAHTRHHNVIRDRSADLAAELAGVAKEKDYLSAALTEHVAAHPGRPEVALLALALAGLEENVDRQAWRRPGNGARFYLSQLAEWGYPLSDVERIITDDAKPSDQGEEDAAAEDEDAEPEDAA</sequence>
<feature type="compositionally biased region" description="Acidic residues" evidence="1">
    <location>
        <begin position="440"/>
        <end position="458"/>
    </location>
</feature>
<evidence type="ECO:0000259" key="2">
    <source>
        <dbReference type="SMART" id="SM00470"/>
    </source>
</evidence>
<dbReference type="SMART" id="SM00470">
    <property type="entry name" value="ParB"/>
    <property type="match status" value="1"/>
</dbReference>
<name>A0ABU5TBL6_9MICC</name>
<feature type="region of interest" description="Disordered" evidence="1">
    <location>
        <begin position="431"/>
        <end position="458"/>
    </location>
</feature>
<dbReference type="RefSeq" id="WP_323280837.1">
    <property type="nucleotide sequence ID" value="NZ_JAYGGQ010000019.1"/>
</dbReference>
<dbReference type="PANTHER" id="PTHR33375:SF1">
    <property type="entry name" value="CHROMOSOME-PARTITIONING PROTEIN PARB-RELATED"/>
    <property type="match status" value="1"/>
</dbReference>
<dbReference type="Gene3D" id="3.90.1530.30">
    <property type="match status" value="1"/>
</dbReference>
<dbReference type="Proteomes" id="UP001304769">
    <property type="component" value="Unassembled WGS sequence"/>
</dbReference>
<dbReference type="InterPro" id="IPR036086">
    <property type="entry name" value="ParB/Sulfiredoxin_sf"/>
</dbReference>
<accession>A0ABU5TBL6</accession>
<dbReference type="PANTHER" id="PTHR33375">
    <property type="entry name" value="CHROMOSOME-PARTITIONING PROTEIN PARB-RELATED"/>
    <property type="match status" value="1"/>
</dbReference>
<evidence type="ECO:0000313" key="4">
    <source>
        <dbReference type="Proteomes" id="UP001304769"/>
    </source>
</evidence>
<dbReference type="SUPFAM" id="SSF110849">
    <property type="entry name" value="ParB/Sulfiredoxin"/>
    <property type="match status" value="1"/>
</dbReference>
<organism evidence="3 4">
    <name type="scientific">Sinomonas terricola</name>
    <dbReference type="NCBI Taxonomy" id="3110330"/>
    <lineage>
        <taxon>Bacteria</taxon>
        <taxon>Bacillati</taxon>
        <taxon>Actinomycetota</taxon>
        <taxon>Actinomycetes</taxon>
        <taxon>Micrococcales</taxon>
        <taxon>Micrococcaceae</taxon>
        <taxon>Sinomonas</taxon>
    </lineage>
</organism>